<dbReference type="EMBL" id="JAHUTI010051783">
    <property type="protein sequence ID" value="MED6249307.1"/>
    <property type="molecule type" value="Genomic_DNA"/>
</dbReference>
<protein>
    <submittedName>
        <fullName evidence="1">Uncharacterized protein</fullName>
    </submittedName>
</protein>
<evidence type="ECO:0000313" key="1">
    <source>
        <dbReference type="EMBL" id="MED6249307.1"/>
    </source>
</evidence>
<comment type="caution">
    <text evidence="1">The sequence shown here is derived from an EMBL/GenBank/DDBJ whole genome shotgun (WGS) entry which is preliminary data.</text>
</comment>
<gene>
    <name evidence="1" type="ORF">ATANTOWER_012230</name>
</gene>
<sequence>MSSSCEGSPVGHTLQSEEVETRIHQPAHRPVVMAPGCSCINTEYRAKMKVTARILPATWGGNLNPQL</sequence>
<proteinExistence type="predicted"/>
<reference evidence="1 2" key="1">
    <citation type="submission" date="2021-07" db="EMBL/GenBank/DDBJ databases">
        <authorList>
            <person name="Palmer J.M."/>
        </authorList>
    </citation>
    <scope>NUCLEOTIDE SEQUENCE [LARGE SCALE GENOMIC DNA]</scope>
    <source>
        <strain evidence="1 2">AT_MEX2019</strain>
        <tissue evidence="1">Muscle</tissue>
    </source>
</reference>
<organism evidence="1 2">
    <name type="scientific">Ataeniobius toweri</name>
    <dbReference type="NCBI Taxonomy" id="208326"/>
    <lineage>
        <taxon>Eukaryota</taxon>
        <taxon>Metazoa</taxon>
        <taxon>Chordata</taxon>
        <taxon>Craniata</taxon>
        <taxon>Vertebrata</taxon>
        <taxon>Euteleostomi</taxon>
        <taxon>Actinopterygii</taxon>
        <taxon>Neopterygii</taxon>
        <taxon>Teleostei</taxon>
        <taxon>Neoteleostei</taxon>
        <taxon>Acanthomorphata</taxon>
        <taxon>Ovalentaria</taxon>
        <taxon>Atherinomorphae</taxon>
        <taxon>Cyprinodontiformes</taxon>
        <taxon>Goodeidae</taxon>
        <taxon>Ataeniobius</taxon>
    </lineage>
</organism>
<evidence type="ECO:0000313" key="2">
    <source>
        <dbReference type="Proteomes" id="UP001345963"/>
    </source>
</evidence>
<dbReference type="Proteomes" id="UP001345963">
    <property type="component" value="Unassembled WGS sequence"/>
</dbReference>
<name>A0ABU7BFL2_9TELE</name>
<keyword evidence="2" id="KW-1185">Reference proteome</keyword>
<accession>A0ABU7BFL2</accession>